<dbReference type="PATRIC" id="fig|1590043.3.peg.784"/>
<dbReference type="Gene3D" id="1.10.260.30">
    <property type="entry name" value="Signal recognition particle, SRP54 subunit, M-domain"/>
    <property type="match status" value="1"/>
</dbReference>
<evidence type="ECO:0000256" key="5">
    <source>
        <dbReference type="ARBA" id="ARBA00023134"/>
    </source>
</evidence>
<keyword evidence="9" id="KW-0963">Cytoplasm</keyword>
<dbReference type="GO" id="GO:0003924">
    <property type="term" value="F:GTPase activity"/>
    <property type="evidence" value="ECO:0007669"/>
    <property type="project" value="UniProtKB-UniRule"/>
</dbReference>
<proteinExistence type="inferred from homology"/>
<keyword evidence="5 9" id="KW-0342">GTP-binding</keyword>
<dbReference type="Gene3D" id="3.40.50.300">
    <property type="entry name" value="P-loop containing nucleotide triphosphate hydrolases"/>
    <property type="match status" value="1"/>
</dbReference>
<dbReference type="SMART" id="SM00963">
    <property type="entry name" value="SRP54_N"/>
    <property type="match status" value="1"/>
</dbReference>
<dbReference type="InterPro" id="IPR036891">
    <property type="entry name" value="Signal_recog_part_SRP54_M_sf"/>
</dbReference>
<dbReference type="InterPro" id="IPR004125">
    <property type="entry name" value="Signal_recog_particle_SRP54_M"/>
</dbReference>
<evidence type="ECO:0000256" key="7">
    <source>
        <dbReference type="ARBA" id="ARBA00023274"/>
    </source>
</evidence>
<dbReference type="InterPro" id="IPR027417">
    <property type="entry name" value="P-loop_NTPase"/>
</dbReference>
<keyword evidence="10" id="KW-0175">Coiled coil</keyword>
<comment type="catalytic activity">
    <reaction evidence="8 9">
        <text>GTP + H2O = GDP + phosphate + H(+)</text>
        <dbReference type="Rhea" id="RHEA:19669"/>
        <dbReference type="ChEBI" id="CHEBI:15377"/>
        <dbReference type="ChEBI" id="CHEBI:15378"/>
        <dbReference type="ChEBI" id="CHEBI:37565"/>
        <dbReference type="ChEBI" id="CHEBI:43474"/>
        <dbReference type="ChEBI" id="CHEBI:58189"/>
        <dbReference type="EC" id="3.6.5.4"/>
    </reaction>
</comment>
<keyword evidence="6 9" id="KW-0733">Signal recognition particle</keyword>
<comment type="subcellular location">
    <subcellularLocation>
        <location evidence="9">Cytoplasm</location>
    </subcellularLocation>
    <text evidence="9">The SRP-RNC complex is targeted to the cytoplasmic membrane.</text>
</comment>
<dbReference type="InterPro" id="IPR022941">
    <property type="entry name" value="SRP54"/>
</dbReference>
<evidence type="ECO:0000256" key="2">
    <source>
        <dbReference type="ARBA" id="ARBA00022741"/>
    </source>
</evidence>
<evidence type="ECO:0000259" key="11">
    <source>
        <dbReference type="PROSITE" id="PS00300"/>
    </source>
</evidence>
<protein>
    <recommendedName>
        <fullName evidence="9">Signal recognition particle protein</fullName>
        <ecNumber evidence="9">3.6.5.4</ecNumber>
    </recommendedName>
    <alternativeName>
        <fullName evidence="9">Fifty-four homolog</fullName>
    </alternativeName>
</protein>
<evidence type="ECO:0000313" key="14">
    <source>
        <dbReference type="Proteomes" id="UP000051497"/>
    </source>
</evidence>
<dbReference type="SUPFAM" id="SSF52540">
    <property type="entry name" value="P-loop containing nucleoside triphosphate hydrolases"/>
    <property type="match status" value="1"/>
</dbReference>
<feature type="coiled-coil region" evidence="10">
    <location>
        <begin position="298"/>
        <end position="325"/>
    </location>
</feature>
<comment type="domain">
    <text evidence="9">Composed of three domains: the N-terminal N domain, which is responsible for interactions with the ribosome, the central G domain, which binds GTP, and the C-terminal M domain, which binds the RNA and the signal sequence of the RNC.</text>
</comment>
<dbReference type="InterPro" id="IPR000897">
    <property type="entry name" value="SRP54_GTPase_dom"/>
</dbReference>
<evidence type="ECO:0000313" key="13">
    <source>
        <dbReference type="EMBL" id="MCS5712435.1"/>
    </source>
</evidence>
<dbReference type="Proteomes" id="UP000051497">
    <property type="component" value="Unassembled WGS sequence"/>
</dbReference>
<dbReference type="SMART" id="SM00382">
    <property type="entry name" value="AAA"/>
    <property type="match status" value="1"/>
</dbReference>
<dbReference type="PANTHER" id="PTHR11564:SF5">
    <property type="entry name" value="SIGNAL RECOGNITION PARTICLE SUBUNIT SRP54"/>
    <property type="match status" value="1"/>
</dbReference>
<feature type="binding site" evidence="9">
    <location>
        <begin position="107"/>
        <end position="114"/>
    </location>
    <ligand>
        <name>GTP</name>
        <dbReference type="ChEBI" id="CHEBI:37565"/>
    </ligand>
</feature>
<comment type="caution">
    <text evidence="12">The sequence shown here is derived from an EMBL/GenBank/DDBJ whole genome shotgun (WGS) entry which is preliminary data.</text>
</comment>
<evidence type="ECO:0000256" key="10">
    <source>
        <dbReference type="SAM" id="Coils"/>
    </source>
</evidence>
<dbReference type="Pfam" id="PF02881">
    <property type="entry name" value="SRP54_N"/>
    <property type="match status" value="1"/>
</dbReference>
<keyword evidence="14" id="KW-1185">Reference proteome</keyword>
<name>A0A0Q9YNK8_9GAMM</name>
<dbReference type="STRING" id="295108.HT99x_00786"/>
<dbReference type="InterPro" id="IPR042101">
    <property type="entry name" value="SRP54_N_sf"/>
</dbReference>
<reference evidence="12" key="1">
    <citation type="submission" date="2015-09" db="EMBL/GenBank/DDBJ databases">
        <title>Draft Genome Sequences of Two Novel Amoeba-resistant Intranuclear Bacteria, Candidatus Berkiella cookevillensis and Candidatus Berkiella aquae.</title>
        <authorList>
            <person name="Mehari Y.T."/>
            <person name="Arivett B.A."/>
            <person name="Farone A.L."/>
            <person name="Gunderson J.H."/>
            <person name="Farone M.B."/>
        </authorList>
    </citation>
    <scope>NUCLEOTIDE SEQUENCE [LARGE SCALE GENOMIC DNA]</scope>
    <source>
        <strain evidence="12">HT99</strain>
    </source>
</reference>
<dbReference type="Pfam" id="PF02978">
    <property type="entry name" value="SRP_SPB"/>
    <property type="match status" value="1"/>
</dbReference>
<dbReference type="SUPFAM" id="SSF47446">
    <property type="entry name" value="Signal peptide-binding domain"/>
    <property type="match status" value="1"/>
</dbReference>
<evidence type="ECO:0000256" key="4">
    <source>
        <dbReference type="ARBA" id="ARBA00022884"/>
    </source>
</evidence>
<dbReference type="InterPro" id="IPR013822">
    <property type="entry name" value="Signal_recog_particl_SRP54_hlx"/>
</dbReference>
<dbReference type="InterPro" id="IPR003593">
    <property type="entry name" value="AAA+_ATPase"/>
</dbReference>
<dbReference type="GO" id="GO:0005525">
    <property type="term" value="F:GTP binding"/>
    <property type="evidence" value="ECO:0007669"/>
    <property type="project" value="UniProtKB-UniRule"/>
</dbReference>
<dbReference type="GO" id="GO:0048500">
    <property type="term" value="C:signal recognition particle"/>
    <property type="evidence" value="ECO:0007669"/>
    <property type="project" value="UniProtKB-UniRule"/>
</dbReference>
<dbReference type="RefSeq" id="WP_075065417.1">
    <property type="nucleotide sequence ID" value="NZ_LKAJ02000001.1"/>
</dbReference>
<dbReference type="NCBIfam" id="TIGR00959">
    <property type="entry name" value="ffh"/>
    <property type="match status" value="1"/>
</dbReference>
<comment type="similarity">
    <text evidence="1 9">Belongs to the GTP-binding SRP family. SRP54 subfamily.</text>
</comment>
<dbReference type="AlphaFoldDB" id="A0A0Q9YNK8"/>
<evidence type="ECO:0000256" key="8">
    <source>
        <dbReference type="ARBA" id="ARBA00048027"/>
    </source>
</evidence>
<evidence type="ECO:0000313" key="12">
    <source>
        <dbReference type="EMBL" id="KRG22364.1"/>
    </source>
</evidence>
<reference evidence="13" key="2">
    <citation type="journal article" date="2016" name="Genome Announc.">
        <title>Draft Genome Sequences of Two Novel Amoeba-Resistant Intranuclear Bacteria, 'Candidatus Berkiella cookevillensis' and 'Candidatus Berkiella aquae'.</title>
        <authorList>
            <person name="Mehari Y.T."/>
            <person name="Arivett B.A."/>
            <person name="Farone A.L."/>
            <person name="Gunderson J.H."/>
            <person name="Farone M.B."/>
        </authorList>
    </citation>
    <scope>NUCLEOTIDE SEQUENCE</scope>
    <source>
        <strain evidence="13">HT99</strain>
    </source>
</reference>
<reference evidence="13" key="3">
    <citation type="submission" date="2021-06" db="EMBL/GenBank/DDBJ databases">
        <title>Genomic Description and Analysis of Intracellular Bacteria, Candidatus Berkiella cookevillensis and Candidatus Berkiella aquae.</title>
        <authorList>
            <person name="Kidane D.T."/>
            <person name="Mehari Y.T."/>
            <person name="Rice F.C."/>
            <person name="Arivett B.A."/>
            <person name="Farone A.L."/>
            <person name="Berk S.G."/>
            <person name="Farone M.B."/>
        </authorList>
    </citation>
    <scope>NUCLEOTIDE SEQUENCE</scope>
    <source>
        <strain evidence="13">HT99</strain>
    </source>
</reference>
<dbReference type="OrthoDB" id="9804720at2"/>
<feature type="binding site" evidence="9">
    <location>
        <begin position="190"/>
        <end position="194"/>
    </location>
    <ligand>
        <name>GTP</name>
        <dbReference type="ChEBI" id="CHEBI:37565"/>
    </ligand>
</feature>
<sequence>MFESLTERLSKTFRNVVGRGKLSEENMKETLREVRNALLEADVALEVVNGFLESIKEAALGMEVTKSLSPAQMLVKIVNDKLVTLMGESCAELNLQTQPPAVVLMAGLQGSGKTTSTAKLAKWLIERQKKSVLLASADVYRPAAIEQLRVLAKEVGAHFFENGDIQAPVEIAKAALQSGKTQFADVVIIDTAGRLHIDDGMMDEIKAIHQSISPIETLFVVDGMMGQDAAKTAKAFNDALPLTGVVVTKLDGDARGGAILSIREITGGKPIKFVGMGEKTDALEPFYPDRIASRILGMGDILSLVEDLERNLDKKEADRLAKKLSKGKEFDLEDFRLQLIQMKSMGGMAGLMDKLPGMAAIPQEVKSKANDKVVEQMLAIICSMTLKERRRPMLLNQGSRKRRITQGSGTAIQDLNRLMKQFTQMQKMMKKFSKKGGLMKMMRGMKGMQNLIPGGGLPH</sequence>
<keyword evidence="2 9" id="KW-0547">Nucleotide-binding</keyword>
<keyword evidence="4 9" id="KW-0694">RNA-binding</keyword>
<dbReference type="Pfam" id="PF00448">
    <property type="entry name" value="SRP54"/>
    <property type="match status" value="1"/>
</dbReference>
<dbReference type="GO" id="GO:0006614">
    <property type="term" value="P:SRP-dependent cotranslational protein targeting to membrane"/>
    <property type="evidence" value="ECO:0007669"/>
    <property type="project" value="InterPro"/>
</dbReference>
<evidence type="ECO:0000256" key="9">
    <source>
        <dbReference type="HAMAP-Rule" id="MF_00306"/>
    </source>
</evidence>
<dbReference type="GO" id="GO:0008312">
    <property type="term" value="F:7S RNA binding"/>
    <property type="evidence" value="ECO:0007669"/>
    <property type="project" value="InterPro"/>
</dbReference>
<dbReference type="Gene3D" id="1.20.120.140">
    <property type="entry name" value="Signal recognition particle SRP54, nucleotide-binding domain"/>
    <property type="match status" value="1"/>
</dbReference>
<dbReference type="PROSITE" id="PS00300">
    <property type="entry name" value="SRP54"/>
    <property type="match status" value="1"/>
</dbReference>
<feature type="domain" description="SRP54-type proteins GTP-binding" evidence="11">
    <location>
        <begin position="270"/>
        <end position="283"/>
    </location>
</feature>
<keyword evidence="3 9" id="KW-0378">Hydrolase</keyword>
<comment type="function">
    <text evidence="9">Involved in targeting and insertion of nascent membrane proteins into the cytoplasmic membrane. Binds to the hydrophobic signal sequence of the ribosome-nascent chain (RNC) as it emerges from the ribosomes. The SRP-RNC complex is then targeted to the cytoplasmic membrane where it interacts with the SRP receptor FtsY. Interaction with FtsY leads to the transfer of the RNC complex to the Sec translocase for insertion into the membrane, the hydrolysis of GTP by both Ffh and FtsY, and the dissociation of the SRP-FtsY complex into the individual components.</text>
</comment>
<gene>
    <name evidence="9 12" type="primary">ffh</name>
    <name evidence="12" type="ORF">HT99x_00786</name>
    <name evidence="13" type="ORF">HT99x_013415</name>
</gene>
<dbReference type="EC" id="3.6.5.4" evidence="9"/>
<dbReference type="InterPro" id="IPR004780">
    <property type="entry name" value="SRP"/>
</dbReference>
<dbReference type="CDD" id="cd18539">
    <property type="entry name" value="SRP_G"/>
    <property type="match status" value="1"/>
</dbReference>
<organism evidence="12">
    <name type="scientific">Candidatus Berkiella aquae</name>
    <dbReference type="NCBI Taxonomy" id="295108"/>
    <lineage>
        <taxon>Bacteria</taxon>
        <taxon>Pseudomonadati</taxon>
        <taxon>Pseudomonadota</taxon>
        <taxon>Gammaproteobacteria</taxon>
        <taxon>Candidatus Berkiellales</taxon>
        <taxon>Candidatus Berkiellaceae</taxon>
        <taxon>Candidatus Berkiella</taxon>
    </lineage>
</organism>
<dbReference type="EMBL" id="LKAJ02000001">
    <property type="protein sequence ID" value="MCS5712435.1"/>
    <property type="molecule type" value="Genomic_DNA"/>
</dbReference>
<feature type="binding site" evidence="9">
    <location>
        <begin position="248"/>
        <end position="251"/>
    </location>
    <ligand>
        <name>GTP</name>
        <dbReference type="ChEBI" id="CHEBI:37565"/>
    </ligand>
</feature>
<evidence type="ECO:0000256" key="6">
    <source>
        <dbReference type="ARBA" id="ARBA00023135"/>
    </source>
</evidence>
<keyword evidence="7 9" id="KW-0687">Ribonucleoprotein</keyword>
<dbReference type="SMART" id="SM00962">
    <property type="entry name" value="SRP54"/>
    <property type="match status" value="1"/>
</dbReference>
<comment type="subunit">
    <text evidence="9">Part of the signal recognition particle protein translocation system, which is composed of SRP and FtsY. SRP is a ribonucleoprotein composed of Ffh and a 4.5S RNA molecule.</text>
</comment>
<accession>A0A0Q9YNK8</accession>
<evidence type="ECO:0000256" key="3">
    <source>
        <dbReference type="ARBA" id="ARBA00022801"/>
    </source>
</evidence>
<dbReference type="HAMAP" id="MF_00306">
    <property type="entry name" value="SRP54"/>
    <property type="match status" value="1"/>
</dbReference>
<evidence type="ECO:0000256" key="1">
    <source>
        <dbReference type="ARBA" id="ARBA00005450"/>
    </source>
</evidence>
<dbReference type="PANTHER" id="PTHR11564">
    <property type="entry name" value="SIGNAL RECOGNITION PARTICLE 54K PROTEIN SRP54"/>
    <property type="match status" value="1"/>
</dbReference>
<dbReference type="EMBL" id="LKAJ01000002">
    <property type="protein sequence ID" value="KRG22364.1"/>
    <property type="molecule type" value="Genomic_DNA"/>
</dbReference>